<evidence type="ECO:0000313" key="2">
    <source>
        <dbReference type="Proteomes" id="UP000738359"/>
    </source>
</evidence>
<name>A0A9P6J514_MORAP</name>
<dbReference type="OrthoDB" id="2437929at2759"/>
<dbReference type="Proteomes" id="UP000738359">
    <property type="component" value="Unassembled WGS sequence"/>
</dbReference>
<comment type="caution">
    <text evidence="1">The sequence shown here is derived from an EMBL/GenBank/DDBJ whole genome shotgun (WGS) entry which is preliminary data.</text>
</comment>
<evidence type="ECO:0000313" key="1">
    <source>
        <dbReference type="EMBL" id="KAF9962911.1"/>
    </source>
</evidence>
<reference evidence="1" key="1">
    <citation type="journal article" date="2020" name="Fungal Divers.">
        <title>Resolving the Mortierellaceae phylogeny through synthesis of multi-gene phylogenetics and phylogenomics.</title>
        <authorList>
            <person name="Vandepol N."/>
            <person name="Liber J."/>
            <person name="Desiro A."/>
            <person name="Na H."/>
            <person name="Kennedy M."/>
            <person name="Barry K."/>
            <person name="Grigoriev I.V."/>
            <person name="Miller A.N."/>
            <person name="O'Donnell K."/>
            <person name="Stajich J.E."/>
            <person name="Bonito G."/>
        </authorList>
    </citation>
    <scope>NUCLEOTIDE SEQUENCE</scope>
    <source>
        <strain evidence="1">CK1249</strain>
    </source>
</reference>
<dbReference type="InterPro" id="IPR032675">
    <property type="entry name" value="LRR_dom_sf"/>
</dbReference>
<dbReference type="AlphaFoldDB" id="A0A9P6J514"/>
<keyword evidence="2" id="KW-1185">Reference proteome</keyword>
<dbReference type="Gene3D" id="3.80.10.10">
    <property type="entry name" value="Ribonuclease Inhibitor"/>
    <property type="match status" value="1"/>
</dbReference>
<dbReference type="EMBL" id="JAAAHY010000513">
    <property type="protein sequence ID" value="KAF9962911.1"/>
    <property type="molecule type" value="Genomic_DNA"/>
</dbReference>
<proteinExistence type="predicted"/>
<accession>A0A9P6J514</accession>
<organism evidence="1 2">
    <name type="scientific">Mortierella alpina</name>
    <name type="common">Oleaginous fungus</name>
    <name type="synonym">Mortierella renispora</name>
    <dbReference type="NCBI Taxonomy" id="64518"/>
    <lineage>
        <taxon>Eukaryota</taxon>
        <taxon>Fungi</taxon>
        <taxon>Fungi incertae sedis</taxon>
        <taxon>Mucoromycota</taxon>
        <taxon>Mortierellomycotina</taxon>
        <taxon>Mortierellomycetes</taxon>
        <taxon>Mortierellales</taxon>
        <taxon>Mortierellaceae</taxon>
        <taxon>Mortierella</taxon>
    </lineage>
</organism>
<gene>
    <name evidence="1" type="ORF">BGZ70_007799</name>
</gene>
<sequence length="326" mass="37216">MRCNRPPMIDNALFEGILQSLPPSLQDFNLQIMVKWGCNTLSAALAPSRSWTFPAIRRVTITTRSRGYESRSYEPRIILSILRSCPQLEELTIPAISPDHAKDLMRTLATACPRLSRLKLDAPQLATNVPGNECLYFPQLQQTFSVLWLDIYNDRENVVLPTILAYSAGTLQELSLTNAAWLKSLDMAVILRSCPKLRFLKVQDFYGEVERPMTSITLQDLVEVPWACTHLDHLELVVADARDFSTVEKSGNDADNGEDCDEGRRETARLVLQLHRQIQSLEGFRCYCRFLFYSPQFDTMSMETGLRYMDGQATKDDLVRLGLHWY</sequence>
<dbReference type="SUPFAM" id="SSF52047">
    <property type="entry name" value="RNI-like"/>
    <property type="match status" value="1"/>
</dbReference>
<protein>
    <submittedName>
        <fullName evidence="1">Uncharacterized protein</fullName>
    </submittedName>
</protein>